<keyword evidence="3" id="KW-0963">Cytoplasm</keyword>
<dbReference type="RefSeq" id="XP_014752691.1">
    <property type="nucleotide sequence ID" value="XM_014897205.2"/>
</dbReference>
<dbReference type="GeneID" id="100845323"/>
<keyword evidence="5" id="KW-0326">Glycosidase</keyword>
<dbReference type="GO" id="GO:0008477">
    <property type="term" value="F:purine nucleosidase activity"/>
    <property type="evidence" value="ECO:0000318"/>
    <property type="project" value="GO_Central"/>
</dbReference>
<dbReference type="GO" id="GO:0046982">
    <property type="term" value="F:protein heterodimerization activity"/>
    <property type="evidence" value="ECO:0007669"/>
    <property type="project" value="EnsemblPlants"/>
</dbReference>
<dbReference type="GO" id="GO:0006148">
    <property type="term" value="P:inosine catabolic process"/>
    <property type="evidence" value="ECO:0007669"/>
    <property type="project" value="EnsemblPlants"/>
</dbReference>
<dbReference type="OrthoDB" id="432381at2759"/>
<dbReference type="Proteomes" id="UP000008810">
    <property type="component" value="Chromosome 1"/>
</dbReference>
<gene>
    <name evidence="11" type="primary">LOC100845323</name>
    <name evidence="10" type="ORF">BRADI_1g57470v3</name>
</gene>
<evidence type="ECO:0000256" key="5">
    <source>
        <dbReference type="ARBA" id="ARBA00023295"/>
    </source>
</evidence>
<dbReference type="EnsemblPlants" id="PNT77077">
    <property type="protein sequence ID" value="PNT77077"/>
    <property type="gene ID" value="BRADI_1g57470v3"/>
</dbReference>
<dbReference type="GO" id="GO:0006152">
    <property type="term" value="P:purine nucleoside catabolic process"/>
    <property type="evidence" value="ECO:0000318"/>
    <property type="project" value="GO_Central"/>
</dbReference>
<dbReference type="EMBL" id="CM000880">
    <property type="protein sequence ID" value="PNT77077.1"/>
    <property type="molecule type" value="Genomic_DNA"/>
</dbReference>
<dbReference type="HOGENOM" id="CLU_036838_2_1_1"/>
<dbReference type="SUPFAM" id="SSF53590">
    <property type="entry name" value="Nucleoside hydrolase"/>
    <property type="match status" value="1"/>
</dbReference>
<evidence type="ECO:0000256" key="8">
    <source>
        <dbReference type="ARBA" id="ARBA00066757"/>
    </source>
</evidence>
<evidence type="ECO:0000313" key="10">
    <source>
        <dbReference type="EMBL" id="PNT77076.1"/>
    </source>
</evidence>
<dbReference type="EnsemblPlants" id="KQK20910">
    <property type="protein sequence ID" value="KQK20910"/>
    <property type="gene ID" value="BRADI_1g57470v3"/>
</dbReference>
<reference evidence="10 11" key="1">
    <citation type="journal article" date="2010" name="Nature">
        <title>Genome sequencing and analysis of the model grass Brachypodium distachyon.</title>
        <authorList>
            <consortium name="International Brachypodium Initiative"/>
        </authorList>
    </citation>
    <scope>NUCLEOTIDE SEQUENCE [LARGE SCALE GENOMIC DNA]</scope>
    <source>
        <strain evidence="10">Bd21</strain>
        <strain evidence="11">cv. Bd21</strain>
    </source>
</reference>
<evidence type="ECO:0000313" key="12">
    <source>
        <dbReference type="Proteomes" id="UP000008810"/>
    </source>
</evidence>
<evidence type="ECO:0000259" key="9">
    <source>
        <dbReference type="Pfam" id="PF01156"/>
    </source>
</evidence>
<dbReference type="FunFam" id="3.90.245.10:FF:000004">
    <property type="entry name" value="Probable uridine nucleosidase 1"/>
    <property type="match status" value="1"/>
</dbReference>
<dbReference type="InterPro" id="IPR023186">
    <property type="entry name" value="IUNH"/>
</dbReference>
<dbReference type="Gramene" id="PNT77076">
    <property type="protein sequence ID" value="PNT77076"/>
    <property type="gene ID" value="BRADI_1g57470v3"/>
</dbReference>
<comment type="catalytic activity">
    <reaction evidence="6">
        <text>uridine + H2O = D-ribose + uracil</text>
        <dbReference type="Rhea" id="RHEA:15577"/>
        <dbReference type="ChEBI" id="CHEBI:15377"/>
        <dbReference type="ChEBI" id="CHEBI:16704"/>
        <dbReference type="ChEBI" id="CHEBI:17568"/>
        <dbReference type="ChEBI" id="CHEBI:47013"/>
        <dbReference type="EC" id="3.2.2.3"/>
    </reaction>
</comment>
<comment type="subcellular location">
    <subcellularLocation>
        <location evidence="1">Cytoplasm</location>
    </subcellularLocation>
</comment>
<evidence type="ECO:0000256" key="1">
    <source>
        <dbReference type="ARBA" id="ARBA00004496"/>
    </source>
</evidence>
<accession>I1H3R3</accession>
<dbReference type="InterPro" id="IPR036452">
    <property type="entry name" value="Ribo_hydro-like"/>
</dbReference>
<keyword evidence="4" id="KW-0378">Hydrolase</keyword>
<evidence type="ECO:0000256" key="4">
    <source>
        <dbReference type="ARBA" id="ARBA00022801"/>
    </source>
</evidence>
<dbReference type="Gramene" id="KQK20910">
    <property type="protein sequence ID" value="KQK20910"/>
    <property type="gene ID" value="BRADI_1g57470v3"/>
</dbReference>
<reference evidence="10" key="2">
    <citation type="submission" date="2017-06" db="EMBL/GenBank/DDBJ databases">
        <title>WGS assembly of Brachypodium distachyon.</title>
        <authorList>
            <consortium name="The International Brachypodium Initiative"/>
            <person name="Lucas S."/>
            <person name="Harmon-Smith M."/>
            <person name="Lail K."/>
            <person name="Tice H."/>
            <person name="Grimwood J."/>
            <person name="Bruce D."/>
            <person name="Barry K."/>
            <person name="Shu S."/>
            <person name="Lindquist E."/>
            <person name="Wang M."/>
            <person name="Pitluck S."/>
            <person name="Vogel J.P."/>
            <person name="Garvin D.F."/>
            <person name="Mockler T.C."/>
            <person name="Schmutz J."/>
            <person name="Rokhsar D."/>
            <person name="Bevan M.W."/>
        </authorList>
    </citation>
    <scope>NUCLEOTIDE SEQUENCE</scope>
    <source>
        <strain evidence="10">Bd21</strain>
    </source>
</reference>
<dbReference type="Gramene" id="PNT77077">
    <property type="protein sequence ID" value="PNT77077"/>
    <property type="gene ID" value="BRADI_1g57470v3"/>
</dbReference>
<dbReference type="EnsemblPlants" id="PNT77076">
    <property type="protein sequence ID" value="PNT77076"/>
    <property type="gene ID" value="BRADI_1g57470v3"/>
</dbReference>
<dbReference type="GO" id="GO:0035251">
    <property type="term" value="F:UDP-glucosyltransferase activity"/>
    <property type="evidence" value="ECO:0007669"/>
    <property type="project" value="EnsemblPlants"/>
</dbReference>
<dbReference type="KEGG" id="bdi:100845323"/>
<dbReference type="AlphaFoldDB" id="I1H3R3"/>
<dbReference type="PANTHER" id="PTHR12304:SF4">
    <property type="entry name" value="URIDINE NUCLEOSIDASE"/>
    <property type="match status" value="1"/>
</dbReference>
<name>I1H3R3_BRADI</name>
<dbReference type="EMBL" id="CM000880">
    <property type="protein sequence ID" value="PNT77076.1"/>
    <property type="molecule type" value="Genomic_DNA"/>
</dbReference>
<dbReference type="GO" id="GO:0010150">
    <property type="term" value="P:leaf senescence"/>
    <property type="evidence" value="ECO:0007669"/>
    <property type="project" value="EnsemblPlants"/>
</dbReference>
<proteinExistence type="inferred from homology"/>
<dbReference type="GO" id="GO:0047724">
    <property type="term" value="F:inosine nucleosidase activity"/>
    <property type="evidence" value="ECO:0007669"/>
    <property type="project" value="EnsemblPlants"/>
</dbReference>
<comment type="similarity">
    <text evidence="2">Belongs to the IUNH family.</text>
</comment>
<dbReference type="RefSeq" id="XP_010228384.1">
    <property type="nucleotide sequence ID" value="XM_010230082.3"/>
</dbReference>
<evidence type="ECO:0000256" key="6">
    <source>
        <dbReference type="ARBA" id="ARBA00051638"/>
    </source>
</evidence>
<dbReference type="PANTHER" id="PTHR12304">
    <property type="entry name" value="INOSINE-URIDINE PREFERRING NUCLEOSIDE HYDROLASE"/>
    <property type="match status" value="1"/>
</dbReference>
<evidence type="ECO:0000256" key="7">
    <source>
        <dbReference type="ARBA" id="ARBA00057990"/>
    </source>
</evidence>
<dbReference type="EC" id="3.2.2.3" evidence="8"/>
<dbReference type="OMA" id="HMHDPFA"/>
<dbReference type="GO" id="GO:0005829">
    <property type="term" value="C:cytosol"/>
    <property type="evidence" value="ECO:0000318"/>
    <property type="project" value="GO_Central"/>
</dbReference>
<evidence type="ECO:0000313" key="11">
    <source>
        <dbReference type="EnsemblPlants" id="KQK20910"/>
    </source>
</evidence>
<dbReference type="GO" id="GO:0045437">
    <property type="term" value="F:uridine nucleosidase activity"/>
    <property type="evidence" value="ECO:0007669"/>
    <property type="project" value="UniProtKB-EC"/>
</dbReference>
<dbReference type="CDD" id="cd02650">
    <property type="entry name" value="nuc_hydro_CaPnhB"/>
    <property type="match status" value="1"/>
</dbReference>
<organism evidence="10">
    <name type="scientific">Brachypodium distachyon</name>
    <name type="common">Purple false brome</name>
    <name type="synonym">Trachynia distachya</name>
    <dbReference type="NCBI Taxonomy" id="15368"/>
    <lineage>
        <taxon>Eukaryota</taxon>
        <taxon>Viridiplantae</taxon>
        <taxon>Streptophyta</taxon>
        <taxon>Embryophyta</taxon>
        <taxon>Tracheophyta</taxon>
        <taxon>Spermatophyta</taxon>
        <taxon>Magnoliopsida</taxon>
        <taxon>Liliopsida</taxon>
        <taxon>Poales</taxon>
        <taxon>Poaceae</taxon>
        <taxon>BOP clade</taxon>
        <taxon>Pooideae</taxon>
        <taxon>Stipodae</taxon>
        <taxon>Brachypodieae</taxon>
        <taxon>Brachypodium</taxon>
    </lineage>
</organism>
<protein>
    <recommendedName>
        <fullName evidence="8">uridine nucleosidase</fullName>
        <ecNumber evidence="8">3.2.2.3</ecNumber>
    </recommendedName>
</protein>
<feature type="domain" description="Inosine/uridine-preferring nucleoside hydrolase" evidence="9">
    <location>
        <begin position="14"/>
        <end position="318"/>
    </location>
</feature>
<dbReference type="Pfam" id="PF01156">
    <property type="entry name" value="IU_nuc_hydro"/>
    <property type="match status" value="1"/>
</dbReference>
<dbReference type="EMBL" id="CM000880">
    <property type="protein sequence ID" value="KQK20910.1"/>
    <property type="molecule type" value="Genomic_DNA"/>
</dbReference>
<sequence length="329" mass="34987">MSSMAAADVKKKKVIIDTDPGIDDAMAIFVALRSPELEVLGLTTVFGNVHTALATRNALHLLEIAGRTDIPVAEGSPVTVKKATKLRIASFVHGSDGLGNQNFPPPAGKPLDGQSAAEFLVEQANLYPGQVTVVALGPLTNLALAVELDPGFPSKIGQIVVLGGAFSVNGNVNPAAEANIFGDPDAADIVFTCGADIIAVGINITHQVVLSDVDRKKLEQSDSKYARYLCKILGLYFDYHRDAYFTKGVYLHDPTALLAAVDPSLMTYTEGVVRVQTDGITKGLTVFDNTKKHYGEITAWSGKPTVKVAVTVDAPAVVELIMQRLTMED</sequence>
<dbReference type="InterPro" id="IPR001910">
    <property type="entry name" value="Inosine/uridine_hydrolase_dom"/>
</dbReference>
<evidence type="ECO:0000256" key="3">
    <source>
        <dbReference type="ARBA" id="ARBA00022490"/>
    </source>
</evidence>
<dbReference type="Gene3D" id="3.90.245.10">
    <property type="entry name" value="Ribonucleoside hydrolase-like"/>
    <property type="match status" value="1"/>
</dbReference>
<dbReference type="eggNOG" id="KOG2938">
    <property type="taxonomic scope" value="Eukaryota"/>
</dbReference>
<evidence type="ECO:0000256" key="2">
    <source>
        <dbReference type="ARBA" id="ARBA00009176"/>
    </source>
</evidence>
<reference evidence="11" key="3">
    <citation type="submission" date="2018-08" db="UniProtKB">
        <authorList>
            <consortium name="EnsemblPlants"/>
        </authorList>
    </citation>
    <scope>IDENTIFICATION</scope>
    <source>
        <strain evidence="11">cv. Bd21</strain>
    </source>
</reference>
<dbReference type="RefSeq" id="XP_024315875.1">
    <property type="nucleotide sequence ID" value="XM_024460107.1"/>
</dbReference>
<keyword evidence="12" id="KW-1185">Reference proteome</keyword>
<dbReference type="STRING" id="15368.I1H3R3"/>
<comment type="function">
    <text evidence="7">Involved in pyrimidine breakdown.</text>
</comment>